<protein>
    <submittedName>
        <fullName evidence="4">PKD domain containing protein</fullName>
    </submittedName>
</protein>
<evidence type="ECO:0000313" key="5">
    <source>
        <dbReference type="Proteomes" id="UP000007463"/>
    </source>
</evidence>
<organism evidence="4 5">
    <name type="scientific">Fluviicola taffensis (strain DSM 16823 / NCIMB 13979 / RW262)</name>
    <dbReference type="NCBI Taxonomy" id="755732"/>
    <lineage>
        <taxon>Bacteria</taxon>
        <taxon>Pseudomonadati</taxon>
        <taxon>Bacteroidota</taxon>
        <taxon>Flavobacteriia</taxon>
        <taxon>Flavobacteriales</taxon>
        <taxon>Crocinitomicaceae</taxon>
        <taxon>Fluviicola</taxon>
    </lineage>
</organism>
<feature type="region of interest" description="Disordered" evidence="1">
    <location>
        <begin position="490"/>
        <end position="510"/>
    </location>
</feature>
<dbReference type="InterPro" id="IPR025667">
    <property type="entry name" value="SprB_repeat"/>
</dbReference>
<feature type="domain" description="PKD/Chitinase" evidence="3">
    <location>
        <begin position="1434"/>
        <end position="1515"/>
    </location>
</feature>
<dbReference type="Pfam" id="PF13585">
    <property type="entry name" value="CHU_C"/>
    <property type="match status" value="1"/>
</dbReference>
<dbReference type="HOGENOM" id="CLU_244316_0_0_10"/>
<dbReference type="Pfam" id="PF13573">
    <property type="entry name" value="SprB"/>
    <property type="match status" value="2"/>
</dbReference>
<reference evidence="4 5" key="1">
    <citation type="journal article" date="2011" name="Stand. Genomic Sci.">
        <title>Complete genome sequence of the gliding freshwater bacterium Fluviicola taffensis type strain (RW262).</title>
        <authorList>
            <person name="Woyke T."/>
            <person name="Chertkov O."/>
            <person name="Lapidus A."/>
            <person name="Nolan M."/>
            <person name="Lucas S."/>
            <person name="Del Rio T.G."/>
            <person name="Tice H."/>
            <person name="Cheng J.F."/>
            <person name="Tapia R."/>
            <person name="Han C."/>
            <person name="Goodwin L."/>
            <person name="Pitluck S."/>
            <person name="Liolios K."/>
            <person name="Pagani I."/>
            <person name="Ivanova N."/>
            <person name="Huntemann M."/>
            <person name="Mavromatis K."/>
            <person name="Mikhailova N."/>
            <person name="Pati A."/>
            <person name="Chen A."/>
            <person name="Palaniappan K."/>
            <person name="Land M."/>
            <person name="Hauser L."/>
            <person name="Brambilla E.M."/>
            <person name="Rohde M."/>
            <person name="Mwirichia R."/>
            <person name="Sikorski J."/>
            <person name="Tindall B.J."/>
            <person name="Goker M."/>
            <person name="Bristow J."/>
            <person name="Eisen J.A."/>
            <person name="Markowitz V."/>
            <person name="Hugenholtz P."/>
            <person name="Klenk H.P."/>
            <person name="Kyrpides N.C."/>
        </authorList>
    </citation>
    <scope>NUCLEOTIDE SEQUENCE [LARGE SCALE GENOMIC DNA]</scope>
    <source>
        <strain evidence="5">DSM 16823 / RW262 / RW262</strain>
    </source>
</reference>
<sequence length="1600" mass="160361" precursor="true">MKSLLLFILLLLTSNFGFSQKAKNGAFTITAPLTVVNTYAQVTANVAIGSTTFPVSNTLSLTQGDLILIIQMQGASVDIDTISASPWGWGWGGTYTMSSNSFQALNGLIPGVWTDYRSEFGAVTNYNNAGKHELAEVLSVAGSNVTVRCGLKNNYTATGHVQIVKVPRYSSLTLNANTSIVPQAWNGTTGGIVALEVEGAISFGNLSKISASGFGFRGGLVENVSGSASSANEVGYPGHKINVAGTGGVGGAEKGEGIGGSATAEYTTLYSRYGNGAIANGAGGGNNKNAGGGGGSNVGNTAGYTGKGIPVPGYTAIWDLEAPGMGTSSSPGGGRGGYTGTTKAASIPAWDPDETTVGPNNATWVGDFRRNEGGLGGHPLAYDATRVFCGGGGGAGEMDNSDGGSGGAGGGIVFLQSYGNITGTALIEANGANGQKSNPTDAPHGGARRGVDGAGGAGGGGAIVISNGTALPGTLTLSAIGGNGGNNAIISSSTNNPREADGPGGGGGGGMIAFTSGTPVQNVGGGNSGIVVTTNLTNVVANFPPNGATNGATGTSSLPQTYYNLTANNATICTGGTANLSVSVQGTLPAPVTNANITWYATYTSTAALGTGLTFTTPVLAATTTYYVGFCPGGTFRIPVTVTVGGPTISGTAVVSNATCSTGGSITGLTTSGGAPTPVITWNSVVNPTMNLTNASAGSYTVTVTDGVGCTATSGPYVIGTSGGPTINSTNMVVTNASCTGGGGSISGITATGTGLTYNWNTGAYSSLDITNINSGNYSLLVTDNNGCTATLGPINVGQNAGPTINTTNMVFANTTCGLSNGSITGISATGTGLTYNWNTGAYSTLDITGLASGNYNLVVTDNIGCTASVGPIVIGASSAPVINSASIAITHAHCGQSTGAISGLTVSGGQTAYTYSWNSGAYSTLNLSAIPAGNYSLQVTDNLGCIVNAGPFTVNDIAGPTINSTNVVITNETCAGNDGAITGITASGAGTLTYTWNLVPSAGLNHTNIPGGTYGLIVSDAFGCNAVAGPFNVGLSPGPAINTTNMVVTNTTCGLSNGSITGINATGTGLTYQWNGVGSTLNQSNLASGNYTLIVTDANNCTTTYGPISIGASNSLTLNTTNVQITHETCALNDGTISGLIANGTGTLTYTWNGGVSPTLNQTGLSPGVYNVVVSDVFGCSVNGGPFTVNAVIPLSLNQNSLLITPTGCTGNIGAIHGLQIVGGINPTVSWSPNGQTTLSIGALAAGNYTITVTDDQNCSIQETFTVPTTSGLAVNTNNVVITNDNCGTGTGTISGVTVSGGTNPYSYSWNNSSTLNTLDISNLTTGNYVLVVTDNAGCQATTTLFVGVVPASVIDQTNVLVSNESCIGNNGSINGIQIAGNGPYSYSWTGTPLTSLNLTNLTAGVYTLTITDVNGCTTTGLPITVSSGPMPNANFTISPVIASPGELINFTDASSGGVIVDYSWNISGVGSISTSSSCTYNSMIEGDYHMTLVIETADGCIDSITKGFQILGELKIPNIVTANGDHTNDEFYITNLKPNSKLIIQNRWGNLVFESANYKNDWGGKDLEGNKIDDGVYFYQLITADGKIWQGNVHLLID</sequence>
<reference evidence="5" key="2">
    <citation type="submission" date="2011-02" db="EMBL/GenBank/DDBJ databases">
        <title>The complete genome of Fluviicola taffensis DSM 16823.</title>
        <authorList>
            <consortium name="US DOE Joint Genome Institute (JGI-PGF)"/>
            <person name="Lucas S."/>
            <person name="Copeland A."/>
            <person name="Lapidus A."/>
            <person name="Bruce D."/>
            <person name="Goodwin L."/>
            <person name="Pitluck S."/>
            <person name="Kyrpides N."/>
            <person name="Mavromatis K."/>
            <person name="Ivanova N."/>
            <person name="Mikhailova N."/>
            <person name="Pagani I."/>
            <person name="Chertkov O."/>
            <person name="Detter J.C."/>
            <person name="Han C."/>
            <person name="Tapia R."/>
            <person name="Land M."/>
            <person name="Hauser L."/>
            <person name="Markowitz V."/>
            <person name="Cheng J.-F."/>
            <person name="Hugenholtz P."/>
            <person name="Woyke T."/>
            <person name="Wu D."/>
            <person name="Tindall B."/>
            <person name="Pomrenke H.G."/>
            <person name="Brambilla E."/>
            <person name="Klenk H.-P."/>
            <person name="Eisen J.A."/>
        </authorList>
    </citation>
    <scope>NUCLEOTIDE SEQUENCE [LARGE SCALE GENOMIC DNA]</scope>
    <source>
        <strain evidence="5">DSM 16823 / RW262 / RW262</strain>
    </source>
</reference>
<keyword evidence="2" id="KW-0732">Signal</keyword>
<dbReference type="eggNOG" id="COG3291">
    <property type="taxonomic scope" value="Bacteria"/>
</dbReference>
<keyword evidence="5" id="KW-1185">Reference proteome</keyword>
<feature type="chain" id="PRO_5003278226" evidence="2">
    <location>
        <begin position="20"/>
        <end position="1600"/>
    </location>
</feature>
<evidence type="ECO:0000256" key="1">
    <source>
        <dbReference type="SAM" id="MobiDB-lite"/>
    </source>
</evidence>
<dbReference type="InterPro" id="IPR013783">
    <property type="entry name" value="Ig-like_fold"/>
</dbReference>
<evidence type="ECO:0000313" key="4">
    <source>
        <dbReference type="EMBL" id="AEA45253.1"/>
    </source>
</evidence>
<evidence type="ECO:0000259" key="3">
    <source>
        <dbReference type="SMART" id="SM00089"/>
    </source>
</evidence>
<feature type="region of interest" description="Disordered" evidence="1">
    <location>
        <begin position="430"/>
        <end position="453"/>
    </location>
</feature>
<dbReference type="Proteomes" id="UP000007463">
    <property type="component" value="Chromosome"/>
</dbReference>
<name>F2IA76_FLUTR</name>
<evidence type="ECO:0000256" key="2">
    <source>
        <dbReference type="SAM" id="SignalP"/>
    </source>
</evidence>
<dbReference type="SMART" id="SM00089">
    <property type="entry name" value="PKD"/>
    <property type="match status" value="2"/>
</dbReference>
<dbReference type="OrthoDB" id="7794186at2"/>
<feature type="domain" description="PKD/Chitinase" evidence="3">
    <location>
        <begin position="1360"/>
        <end position="1428"/>
    </location>
</feature>
<gene>
    <name evidence="4" type="ordered locus">Fluta_3281</name>
</gene>
<dbReference type="InterPro" id="IPR035986">
    <property type="entry name" value="PKD_dom_sf"/>
</dbReference>
<proteinExistence type="predicted"/>
<feature type="signal peptide" evidence="2">
    <location>
        <begin position="1"/>
        <end position="19"/>
    </location>
</feature>
<dbReference type="Pfam" id="PF19081">
    <property type="entry name" value="Ig_7"/>
    <property type="match status" value="1"/>
</dbReference>
<dbReference type="SUPFAM" id="SSF49299">
    <property type="entry name" value="PKD domain"/>
    <property type="match status" value="1"/>
</dbReference>
<dbReference type="RefSeq" id="WP_013688020.1">
    <property type="nucleotide sequence ID" value="NC_015321.1"/>
</dbReference>
<dbReference type="InterPro" id="IPR022409">
    <property type="entry name" value="PKD/Chitinase_dom"/>
</dbReference>
<dbReference type="InterPro" id="IPR044023">
    <property type="entry name" value="Ig_7"/>
</dbReference>
<accession>F2IA76</accession>
<dbReference type="KEGG" id="fte:Fluta_3281"/>
<dbReference type="STRING" id="755732.Fluta_3281"/>
<dbReference type="Gene3D" id="2.60.40.10">
    <property type="entry name" value="Immunoglobulins"/>
    <property type="match status" value="1"/>
</dbReference>
<dbReference type="EMBL" id="CP002542">
    <property type="protein sequence ID" value="AEA45253.1"/>
    <property type="molecule type" value="Genomic_DNA"/>
</dbReference>